<dbReference type="EMBL" id="JARAKH010000012">
    <property type="protein sequence ID" value="KAK8398825.1"/>
    <property type="molecule type" value="Genomic_DNA"/>
</dbReference>
<sequence>MRLREHSEKTLLTVPYPGKADNSAWHWTRPRLVVMVVKIFMDLVGGGGGRLVVAVVATQRQGAARGGVPSVAMATNTRLSHQPQQLHAAPNLPYTCLPSIHLLLL</sequence>
<dbReference type="AlphaFoldDB" id="A0AAW0UGQ3"/>
<evidence type="ECO:0000313" key="1">
    <source>
        <dbReference type="EMBL" id="KAK8398825.1"/>
    </source>
</evidence>
<organism evidence="1 2">
    <name type="scientific">Scylla paramamosain</name>
    <name type="common">Mud crab</name>
    <dbReference type="NCBI Taxonomy" id="85552"/>
    <lineage>
        <taxon>Eukaryota</taxon>
        <taxon>Metazoa</taxon>
        <taxon>Ecdysozoa</taxon>
        <taxon>Arthropoda</taxon>
        <taxon>Crustacea</taxon>
        <taxon>Multicrustacea</taxon>
        <taxon>Malacostraca</taxon>
        <taxon>Eumalacostraca</taxon>
        <taxon>Eucarida</taxon>
        <taxon>Decapoda</taxon>
        <taxon>Pleocyemata</taxon>
        <taxon>Brachyura</taxon>
        <taxon>Eubrachyura</taxon>
        <taxon>Portunoidea</taxon>
        <taxon>Portunidae</taxon>
        <taxon>Portuninae</taxon>
        <taxon>Scylla</taxon>
    </lineage>
</organism>
<dbReference type="Proteomes" id="UP001487740">
    <property type="component" value="Unassembled WGS sequence"/>
</dbReference>
<keyword evidence="2" id="KW-1185">Reference proteome</keyword>
<name>A0AAW0UGQ3_SCYPA</name>
<comment type="caution">
    <text evidence="1">The sequence shown here is derived from an EMBL/GenBank/DDBJ whole genome shotgun (WGS) entry which is preliminary data.</text>
</comment>
<protein>
    <submittedName>
        <fullName evidence="1">Uncharacterized protein</fullName>
    </submittedName>
</protein>
<accession>A0AAW0UGQ3</accession>
<reference evidence="1 2" key="1">
    <citation type="submission" date="2023-03" db="EMBL/GenBank/DDBJ databases">
        <title>High-quality genome of Scylla paramamosain provides insights in environmental adaptation.</title>
        <authorList>
            <person name="Zhang L."/>
        </authorList>
    </citation>
    <scope>NUCLEOTIDE SEQUENCE [LARGE SCALE GENOMIC DNA]</scope>
    <source>
        <strain evidence="1">LZ_2023a</strain>
        <tissue evidence="1">Muscle</tissue>
    </source>
</reference>
<proteinExistence type="predicted"/>
<gene>
    <name evidence="1" type="ORF">O3P69_004132</name>
</gene>
<evidence type="ECO:0000313" key="2">
    <source>
        <dbReference type="Proteomes" id="UP001487740"/>
    </source>
</evidence>